<protein>
    <recommendedName>
        <fullName evidence="5">PDZ domain-containing protein</fullName>
    </recommendedName>
</protein>
<evidence type="ECO:0000259" key="5">
    <source>
        <dbReference type="PROSITE" id="PS50106"/>
    </source>
</evidence>
<keyword evidence="2" id="KW-0645">Protease</keyword>
<keyword evidence="3" id="KW-0378">Hydrolase</keyword>
<dbReference type="InterPro" id="IPR001940">
    <property type="entry name" value="Peptidase_S1C"/>
</dbReference>
<dbReference type="AlphaFoldDB" id="A0AAP0S6A5"/>
<dbReference type="InterPro" id="IPR001478">
    <property type="entry name" value="PDZ"/>
</dbReference>
<dbReference type="PANTHER" id="PTHR22939">
    <property type="entry name" value="SERINE PROTEASE FAMILY S1C HTRA-RELATED"/>
    <property type="match status" value="1"/>
</dbReference>
<evidence type="ECO:0000256" key="1">
    <source>
        <dbReference type="ARBA" id="ARBA00010541"/>
    </source>
</evidence>
<organism evidence="6 7">
    <name type="scientific">Liquidambar formosana</name>
    <name type="common">Formosan gum</name>
    <dbReference type="NCBI Taxonomy" id="63359"/>
    <lineage>
        <taxon>Eukaryota</taxon>
        <taxon>Viridiplantae</taxon>
        <taxon>Streptophyta</taxon>
        <taxon>Embryophyta</taxon>
        <taxon>Tracheophyta</taxon>
        <taxon>Spermatophyta</taxon>
        <taxon>Magnoliopsida</taxon>
        <taxon>eudicotyledons</taxon>
        <taxon>Gunneridae</taxon>
        <taxon>Pentapetalae</taxon>
        <taxon>Saxifragales</taxon>
        <taxon>Altingiaceae</taxon>
        <taxon>Liquidambar</taxon>
    </lineage>
</organism>
<dbReference type="InterPro" id="IPR036034">
    <property type="entry name" value="PDZ_sf"/>
</dbReference>
<evidence type="ECO:0000313" key="7">
    <source>
        <dbReference type="Proteomes" id="UP001415857"/>
    </source>
</evidence>
<dbReference type="PANTHER" id="PTHR22939:SF125">
    <property type="entry name" value="PROTEASE DO-LIKE 14-RELATED"/>
    <property type="match status" value="1"/>
</dbReference>
<feature type="region of interest" description="Disordered" evidence="4">
    <location>
        <begin position="1"/>
        <end position="20"/>
    </location>
</feature>
<dbReference type="Proteomes" id="UP001415857">
    <property type="component" value="Unassembled WGS sequence"/>
</dbReference>
<comment type="caution">
    <text evidence="6">The sequence shown here is derived from an EMBL/GenBank/DDBJ whole genome shotgun (WGS) entry which is preliminary data.</text>
</comment>
<sequence length="461" mass="48711">MEAPKTKGAGGRRGGERKKPNTVNSQVLLGFCVCGSISAKKQNRRSPTLPLLMSHLLRKIRIYNRNSVVRIVALATVGSGFLYSNVGTDSKATVSVSVSAPLRDSLSWPRQIMQDMILLPSFVSWDHCQYGNLPLFSSRISPVPSAGADIEKEAAGEVGDDSKCCSKCLGRDTIAVAAAMVAPAVVNISVPKGLNGLTLGKSTGSGTIINSDGTILTCAHVVVGSKGYKPTSKGKVEVTLQDGRTFEGMVVNADLHSDIAIVKIKSKTPLPMAKLGCSSKLRPGDWVVAMGCPLSLQNTITAGIGNSGGPLVNIDGEVVGVNRMKLLAADGLGFSVPIDSVCRIIDHFKKNGRVVRPWLGLKMLDLNDLIISQLKERDATFPDVQKGVLVPVVTPGSPADHAGFHPGDVVIEFGGKPVESIKEIIDIMGDNVGIPINVVVKRAKNSLVTLTVVPEEANPDM</sequence>
<evidence type="ECO:0000256" key="2">
    <source>
        <dbReference type="ARBA" id="ARBA00022670"/>
    </source>
</evidence>
<dbReference type="GO" id="GO:0006508">
    <property type="term" value="P:proteolysis"/>
    <property type="evidence" value="ECO:0007669"/>
    <property type="project" value="UniProtKB-KW"/>
</dbReference>
<dbReference type="Gene3D" id="2.40.10.10">
    <property type="entry name" value="Trypsin-like serine proteases"/>
    <property type="match status" value="1"/>
</dbReference>
<name>A0AAP0S6A5_LIQFO</name>
<dbReference type="Gene3D" id="2.40.10.120">
    <property type="match status" value="1"/>
</dbReference>
<dbReference type="InterPro" id="IPR043504">
    <property type="entry name" value="Peptidase_S1_PA_chymotrypsin"/>
</dbReference>
<dbReference type="SUPFAM" id="SSF50494">
    <property type="entry name" value="Trypsin-like serine proteases"/>
    <property type="match status" value="1"/>
</dbReference>
<reference evidence="6 7" key="1">
    <citation type="journal article" date="2024" name="Plant J.">
        <title>Genome sequences and population genomics reveal climatic adaptation and genomic divergence between two closely related sweetgum species.</title>
        <authorList>
            <person name="Xu W.Q."/>
            <person name="Ren C.Q."/>
            <person name="Zhang X.Y."/>
            <person name="Comes H.P."/>
            <person name="Liu X.H."/>
            <person name="Li Y.G."/>
            <person name="Kettle C.J."/>
            <person name="Jalonen R."/>
            <person name="Gaisberger H."/>
            <person name="Ma Y.Z."/>
            <person name="Qiu Y.X."/>
        </authorList>
    </citation>
    <scope>NUCLEOTIDE SEQUENCE [LARGE SCALE GENOMIC DNA]</scope>
    <source>
        <strain evidence="6">Hangzhou</strain>
    </source>
</reference>
<dbReference type="EMBL" id="JBBPBK010000001">
    <property type="protein sequence ID" value="KAK9291780.1"/>
    <property type="molecule type" value="Genomic_DNA"/>
</dbReference>
<dbReference type="CDD" id="cd23085">
    <property type="entry name" value="cpPDZ_AtDEGP14-like"/>
    <property type="match status" value="1"/>
</dbReference>
<dbReference type="Pfam" id="PF17820">
    <property type="entry name" value="PDZ_6"/>
    <property type="match status" value="1"/>
</dbReference>
<dbReference type="InterPro" id="IPR041489">
    <property type="entry name" value="PDZ_6"/>
</dbReference>
<feature type="domain" description="PDZ" evidence="5">
    <location>
        <begin position="344"/>
        <end position="421"/>
    </location>
</feature>
<dbReference type="GO" id="GO:0004252">
    <property type="term" value="F:serine-type endopeptidase activity"/>
    <property type="evidence" value="ECO:0007669"/>
    <property type="project" value="InterPro"/>
</dbReference>
<evidence type="ECO:0000256" key="4">
    <source>
        <dbReference type="SAM" id="MobiDB-lite"/>
    </source>
</evidence>
<evidence type="ECO:0000256" key="3">
    <source>
        <dbReference type="ARBA" id="ARBA00022801"/>
    </source>
</evidence>
<proteinExistence type="inferred from homology"/>
<dbReference type="SUPFAM" id="SSF50156">
    <property type="entry name" value="PDZ domain-like"/>
    <property type="match status" value="1"/>
</dbReference>
<dbReference type="InterPro" id="IPR009003">
    <property type="entry name" value="Peptidase_S1_PA"/>
</dbReference>
<comment type="similarity">
    <text evidence="1">Belongs to the peptidase S1C family.</text>
</comment>
<dbReference type="PROSITE" id="PS50106">
    <property type="entry name" value="PDZ"/>
    <property type="match status" value="1"/>
</dbReference>
<keyword evidence="7" id="KW-1185">Reference proteome</keyword>
<gene>
    <name evidence="6" type="ORF">L1049_019730</name>
</gene>
<dbReference type="Gene3D" id="2.30.42.10">
    <property type="match status" value="1"/>
</dbReference>
<accession>A0AAP0S6A5</accession>
<dbReference type="PRINTS" id="PR00834">
    <property type="entry name" value="PROTEASES2C"/>
</dbReference>
<dbReference type="SMART" id="SM00228">
    <property type="entry name" value="PDZ"/>
    <property type="match status" value="1"/>
</dbReference>
<evidence type="ECO:0000313" key="6">
    <source>
        <dbReference type="EMBL" id="KAK9291780.1"/>
    </source>
</evidence>
<dbReference type="Pfam" id="PF13365">
    <property type="entry name" value="Trypsin_2"/>
    <property type="match status" value="1"/>
</dbReference>